<comment type="caution">
    <text evidence="3">The sequence shown here is derived from an EMBL/GenBank/DDBJ whole genome shotgun (WGS) entry which is preliminary data.</text>
</comment>
<feature type="transmembrane region" description="Helical" evidence="2">
    <location>
        <begin position="101"/>
        <end position="122"/>
    </location>
</feature>
<feature type="transmembrane region" description="Helical" evidence="2">
    <location>
        <begin position="134"/>
        <end position="162"/>
    </location>
</feature>
<feature type="compositionally biased region" description="Polar residues" evidence="1">
    <location>
        <begin position="325"/>
        <end position="343"/>
    </location>
</feature>
<dbReference type="EMBL" id="NRJG01000215">
    <property type="protein sequence ID" value="RIY34350.1"/>
    <property type="molecule type" value="Genomic_DNA"/>
</dbReference>
<feature type="region of interest" description="Disordered" evidence="1">
    <location>
        <begin position="303"/>
        <end position="353"/>
    </location>
</feature>
<accession>A0A3A1YAW8</accession>
<evidence type="ECO:0000256" key="1">
    <source>
        <dbReference type="SAM" id="MobiDB-lite"/>
    </source>
</evidence>
<organism evidence="3 4">
    <name type="scientific">Psittacicella hinzii</name>
    <dbReference type="NCBI Taxonomy" id="2028575"/>
    <lineage>
        <taxon>Bacteria</taxon>
        <taxon>Pseudomonadati</taxon>
        <taxon>Pseudomonadota</taxon>
        <taxon>Gammaproteobacteria</taxon>
        <taxon>Pasteurellales</taxon>
        <taxon>Psittacicellaceae</taxon>
        <taxon>Psittacicella</taxon>
    </lineage>
</organism>
<dbReference type="AlphaFoldDB" id="A0A3A1YAW8"/>
<keyword evidence="2" id="KW-0812">Transmembrane</keyword>
<keyword evidence="4" id="KW-1185">Reference proteome</keyword>
<evidence type="ECO:0000256" key="2">
    <source>
        <dbReference type="SAM" id="Phobius"/>
    </source>
</evidence>
<feature type="transmembrane region" description="Helical" evidence="2">
    <location>
        <begin position="183"/>
        <end position="211"/>
    </location>
</feature>
<keyword evidence="2" id="KW-0472">Membrane</keyword>
<keyword evidence="2" id="KW-1133">Transmembrane helix</keyword>
<feature type="transmembrane region" description="Helical" evidence="2">
    <location>
        <begin position="223"/>
        <end position="248"/>
    </location>
</feature>
<name>A0A3A1YAW8_9GAMM</name>
<proteinExistence type="predicted"/>
<reference evidence="3 4" key="1">
    <citation type="submission" date="2017-08" db="EMBL/GenBank/DDBJ databases">
        <title>Reclassification of Bisgaard taxon 37 and 44.</title>
        <authorList>
            <person name="Christensen H."/>
        </authorList>
    </citation>
    <scope>NUCLEOTIDE SEQUENCE [LARGE SCALE GENOMIC DNA]</scope>
    <source>
        <strain evidence="3 4">111</strain>
    </source>
</reference>
<gene>
    <name evidence="3" type="ORF">CKF58_08245</name>
</gene>
<sequence>MLGLLPTQTLDIAGVLYSLKPNYHYLGFWFLVKVFLSVAVISLFFTLLIRIFNVEVKQILLRYRKDPEKLNETNNFASRFNFTLACKFAQKLCKYKFGKTYLRTFIGLLLASYTSIFLASPFYGLAGKFSHLPIVMIIMLVFVIAVIVANLIIYIPWFAITVTANSSNPLSMWQLSFNIAKRYALTILTFLCIYVLATCILEVSFVGIKYISEYIRLGLLGDFIVDALILIKYAFVIIFSIVIYFSYISVLGNTEEIKDHSNESQYKDDYEIAKNVISQYYISLQKNNHYTVESSKVTYRNETTKEANVANQEASSKKSAKVNKTLGTTAPVDTTQVPNQNNEPEPMPTVNAAPTVKTKTKNGFFSRLFKKQEKQPANTFKRVENAQLQFDADKVDAPNAHTALDEDFMNLNKK</sequence>
<protein>
    <submittedName>
        <fullName evidence="3">Uncharacterized protein</fullName>
    </submittedName>
</protein>
<evidence type="ECO:0000313" key="3">
    <source>
        <dbReference type="EMBL" id="RIY34350.1"/>
    </source>
</evidence>
<evidence type="ECO:0000313" key="4">
    <source>
        <dbReference type="Proteomes" id="UP000265916"/>
    </source>
</evidence>
<dbReference type="Proteomes" id="UP000265916">
    <property type="component" value="Unassembled WGS sequence"/>
</dbReference>
<feature type="transmembrane region" description="Helical" evidence="2">
    <location>
        <begin position="26"/>
        <end position="52"/>
    </location>
</feature>